<protein>
    <submittedName>
        <fullName evidence="1">Uncharacterized protein</fullName>
    </submittedName>
</protein>
<gene>
    <name evidence="1" type="ORF">PVAP13_8NG032900</name>
</gene>
<organism evidence="1 2">
    <name type="scientific">Panicum virgatum</name>
    <name type="common">Blackwell switchgrass</name>
    <dbReference type="NCBI Taxonomy" id="38727"/>
    <lineage>
        <taxon>Eukaryota</taxon>
        <taxon>Viridiplantae</taxon>
        <taxon>Streptophyta</taxon>
        <taxon>Embryophyta</taxon>
        <taxon>Tracheophyta</taxon>
        <taxon>Spermatophyta</taxon>
        <taxon>Magnoliopsida</taxon>
        <taxon>Liliopsida</taxon>
        <taxon>Poales</taxon>
        <taxon>Poaceae</taxon>
        <taxon>PACMAD clade</taxon>
        <taxon>Panicoideae</taxon>
        <taxon>Panicodae</taxon>
        <taxon>Paniceae</taxon>
        <taxon>Panicinae</taxon>
        <taxon>Panicum</taxon>
        <taxon>Panicum sect. Hiantes</taxon>
    </lineage>
</organism>
<evidence type="ECO:0000313" key="1">
    <source>
        <dbReference type="EMBL" id="KAG2555794.1"/>
    </source>
</evidence>
<comment type="caution">
    <text evidence="1">The sequence shown here is derived from an EMBL/GenBank/DDBJ whole genome shotgun (WGS) entry which is preliminary data.</text>
</comment>
<dbReference type="Proteomes" id="UP000823388">
    <property type="component" value="Chromosome 8N"/>
</dbReference>
<evidence type="ECO:0000313" key="2">
    <source>
        <dbReference type="Proteomes" id="UP000823388"/>
    </source>
</evidence>
<proteinExistence type="predicted"/>
<accession>A0A8T0PB13</accession>
<reference evidence="1" key="1">
    <citation type="submission" date="2020-05" db="EMBL/GenBank/DDBJ databases">
        <title>WGS assembly of Panicum virgatum.</title>
        <authorList>
            <person name="Lovell J.T."/>
            <person name="Jenkins J."/>
            <person name="Shu S."/>
            <person name="Juenger T.E."/>
            <person name="Schmutz J."/>
        </authorList>
    </citation>
    <scope>NUCLEOTIDE SEQUENCE</scope>
    <source>
        <strain evidence="1">AP13</strain>
    </source>
</reference>
<keyword evidence="2" id="KW-1185">Reference proteome</keyword>
<dbReference type="EMBL" id="CM029052">
    <property type="protein sequence ID" value="KAG2555794.1"/>
    <property type="molecule type" value="Genomic_DNA"/>
</dbReference>
<name>A0A8T0PB13_PANVG</name>
<dbReference type="AlphaFoldDB" id="A0A8T0PB13"/>
<sequence length="36" mass="4340">MQEEQKMVSHKIAEERFVSSQGYWNQRIICCQEIIP</sequence>